<dbReference type="InterPro" id="IPR036322">
    <property type="entry name" value="WD40_repeat_dom_sf"/>
</dbReference>
<feature type="region of interest" description="Disordered" evidence="1">
    <location>
        <begin position="371"/>
        <end position="418"/>
    </location>
</feature>
<sequence>MTEYEEAEHDTFAAVQLSEGRSLAPSTEPAETSTAQPVWEAPAYDFGSQSLPPPPRWCVDGSAILTTSEDRTVRVYFTPDSATSDPAAELKPYLDLPQAAPVLSVLWYPTGTPSAPGGFCFAATIRDSPVRLIDGLTGLTRATYPIVDHRERFIAPFCLAWNPSATKLYCGHENAIEVLDISAPGYDTSERIKTTLTRGDKGGQKGIISALAFSTDYSGSYAAGSFGGSVSLYSEDEAGAVGHLEGVEGGGVTQLAFHPLSPNHLFVASRRSSLLQVFDLRNPTQPFHSFPRQASSNQRMSFDLDPWGRWLAIGDETGKVGIWDVGGGGQWGEKLWEAQVANIGDAISSVQFHPLKPSLLVSSGSRHVDLRIADSDSDSDDSSYEDSSESGDPYLAGSSGRREQSINGRTGADDHVKAGGMRAGLGILDFGQSV</sequence>
<dbReference type="InterPro" id="IPR001680">
    <property type="entry name" value="WD40_rpt"/>
</dbReference>
<dbReference type="Proteomes" id="UP001164286">
    <property type="component" value="Unassembled WGS sequence"/>
</dbReference>
<evidence type="ECO:0000313" key="2">
    <source>
        <dbReference type="EMBL" id="KAI9635358.1"/>
    </source>
</evidence>
<gene>
    <name evidence="2" type="ORF">MKK02DRAFT_32805</name>
</gene>
<dbReference type="SMART" id="SM00320">
    <property type="entry name" value="WD40"/>
    <property type="match status" value="5"/>
</dbReference>
<comment type="caution">
    <text evidence="2">The sequence shown here is derived from an EMBL/GenBank/DDBJ whole genome shotgun (WGS) entry which is preliminary data.</text>
</comment>
<dbReference type="PANTHER" id="PTHR13211">
    <property type="entry name" value="TELOMERASE CAJAL BODY PROTEIN 1"/>
    <property type="match status" value="1"/>
</dbReference>
<dbReference type="InterPro" id="IPR015943">
    <property type="entry name" value="WD40/YVTN_repeat-like_dom_sf"/>
</dbReference>
<dbReference type="EMBL" id="JAKWFO010000005">
    <property type="protein sequence ID" value="KAI9635358.1"/>
    <property type="molecule type" value="Genomic_DNA"/>
</dbReference>
<organism evidence="2 3">
    <name type="scientific">Dioszegia hungarica</name>
    <dbReference type="NCBI Taxonomy" id="4972"/>
    <lineage>
        <taxon>Eukaryota</taxon>
        <taxon>Fungi</taxon>
        <taxon>Dikarya</taxon>
        <taxon>Basidiomycota</taxon>
        <taxon>Agaricomycotina</taxon>
        <taxon>Tremellomycetes</taxon>
        <taxon>Tremellales</taxon>
        <taxon>Bulleribasidiaceae</taxon>
        <taxon>Dioszegia</taxon>
    </lineage>
</organism>
<dbReference type="AlphaFoldDB" id="A0AA38H818"/>
<dbReference type="PANTHER" id="PTHR13211:SF0">
    <property type="entry name" value="TELOMERASE CAJAL BODY PROTEIN 1"/>
    <property type="match status" value="1"/>
</dbReference>
<dbReference type="InterPro" id="IPR051150">
    <property type="entry name" value="SWT21/TCAB1_mRNA_Telomere"/>
</dbReference>
<keyword evidence="3" id="KW-1185">Reference proteome</keyword>
<accession>A0AA38H818</accession>
<feature type="compositionally biased region" description="Acidic residues" evidence="1">
    <location>
        <begin position="375"/>
        <end position="389"/>
    </location>
</feature>
<dbReference type="GeneID" id="77727785"/>
<name>A0AA38H818_9TREE</name>
<evidence type="ECO:0000313" key="3">
    <source>
        <dbReference type="Proteomes" id="UP001164286"/>
    </source>
</evidence>
<protein>
    <submittedName>
        <fullName evidence="2">WD40-repeat-containing domain protein</fullName>
    </submittedName>
</protein>
<proteinExistence type="predicted"/>
<evidence type="ECO:0000256" key="1">
    <source>
        <dbReference type="SAM" id="MobiDB-lite"/>
    </source>
</evidence>
<dbReference type="Gene3D" id="2.130.10.10">
    <property type="entry name" value="YVTN repeat-like/Quinoprotein amine dehydrogenase"/>
    <property type="match status" value="2"/>
</dbReference>
<dbReference type="RefSeq" id="XP_052945135.1">
    <property type="nucleotide sequence ID" value="XM_053088580.1"/>
</dbReference>
<reference evidence="2" key="1">
    <citation type="journal article" date="2022" name="G3 (Bethesda)">
        <title>High quality genome of the basidiomycete yeast Dioszegia hungarica PDD-24b-2 isolated from cloud water.</title>
        <authorList>
            <person name="Jarrige D."/>
            <person name="Haridas S."/>
            <person name="Bleykasten-Grosshans C."/>
            <person name="Joly M."/>
            <person name="Nadalig T."/>
            <person name="Sancelme M."/>
            <person name="Vuilleumier S."/>
            <person name="Grigoriev I.V."/>
            <person name="Amato P."/>
            <person name="Bringel F."/>
        </authorList>
    </citation>
    <scope>NUCLEOTIDE SEQUENCE</scope>
    <source>
        <strain evidence="2">PDD-24b-2</strain>
    </source>
</reference>
<dbReference type="SUPFAM" id="SSF50978">
    <property type="entry name" value="WD40 repeat-like"/>
    <property type="match status" value="1"/>
</dbReference>
<feature type="region of interest" description="Disordered" evidence="1">
    <location>
        <begin position="1"/>
        <end position="36"/>
    </location>
</feature>